<dbReference type="InterPro" id="IPR055423">
    <property type="entry name" value="Ig_TMEM132_5th"/>
</dbReference>
<feature type="compositionally biased region" description="Low complexity" evidence="1">
    <location>
        <begin position="180"/>
        <end position="190"/>
    </location>
</feature>
<feature type="compositionally biased region" description="Polar residues" evidence="1">
    <location>
        <begin position="145"/>
        <end position="156"/>
    </location>
</feature>
<evidence type="ECO:0000259" key="2">
    <source>
        <dbReference type="Pfam" id="PF23486"/>
    </source>
</evidence>
<name>A0A7R9J1V7_TIMCA</name>
<proteinExistence type="predicted"/>
<feature type="domain" description="Transmembrane protein TMEM132 fifth" evidence="2">
    <location>
        <begin position="7"/>
        <end position="88"/>
    </location>
</feature>
<feature type="region of interest" description="Disordered" evidence="1">
    <location>
        <begin position="137"/>
        <end position="190"/>
    </location>
</feature>
<evidence type="ECO:0000256" key="1">
    <source>
        <dbReference type="SAM" id="MobiDB-lite"/>
    </source>
</evidence>
<reference evidence="3" key="1">
    <citation type="submission" date="2020-11" db="EMBL/GenBank/DDBJ databases">
        <authorList>
            <person name="Tran Van P."/>
        </authorList>
    </citation>
    <scope>NUCLEOTIDE SEQUENCE</scope>
</reference>
<protein>
    <submittedName>
        <fullName evidence="3">(California timema) hypothetical protein</fullName>
    </submittedName>
</protein>
<feature type="region of interest" description="Disordered" evidence="1">
    <location>
        <begin position="24"/>
        <end position="43"/>
    </location>
</feature>
<dbReference type="PANTHER" id="PTHR13388">
    <property type="entry name" value="DETONATOR, ISOFORM E"/>
    <property type="match status" value="1"/>
</dbReference>
<feature type="region of interest" description="Disordered" evidence="1">
    <location>
        <begin position="82"/>
        <end position="102"/>
    </location>
</feature>
<gene>
    <name evidence="3" type="ORF">TCMB3V08_LOCUS3525</name>
</gene>
<sequence>MPEFPLEVNVADFRLSQVKGWKVPGDHTGSVKMKRSLDDLHGNRGGTYRGWGDSGAVSPDDLNGVDPDRHLSCRIRFQQSPVEPLQGFGPRPRLQEVPLDPTPPSRYCGRLYTGATGGSGINTDGFNRCSRISFHAKATRRAAPSSASKTGVSRGSSGAYASLVGDTGAATRGGGPSPGPAGRPSSRRGAGAIISNLSSSARIDPDSSLRFATILGALPGSAESLRGAFLSRLLRRVRTG</sequence>
<accession>A0A7R9J1V7</accession>
<dbReference type="AlphaFoldDB" id="A0A7R9J1V7"/>
<dbReference type="EMBL" id="OE180224">
    <property type="protein sequence ID" value="CAD7570837.1"/>
    <property type="molecule type" value="Genomic_DNA"/>
</dbReference>
<dbReference type="Pfam" id="PF23486">
    <property type="entry name" value="Ig_TMEM132_5th"/>
    <property type="match status" value="1"/>
</dbReference>
<dbReference type="PANTHER" id="PTHR13388:SF11">
    <property type="entry name" value="DETONATOR, ISOFORM E"/>
    <property type="match status" value="1"/>
</dbReference>
<evidence type="ECO:0000313" key="3">
    <source>
        <dbReference type="EMBL" id="CAD7570837.1"/>
    </source>
</evidence>
<dbReference type="InterPro" id="IPR026307">
    <property type="entry name" value="TMEM132"/>
</dbReference>
<organism evidence="3">
    <name type="scientific">Timema californicum</name>
    <name type="common">California timema</name>
    <name type="synonym">Walking stick</name>
    <dbReference type="NCBI Taxonomy" id="61474"/>
    <lineage>
        <taxon>Eukaryota</taxon>
        <taxon>Metazoa</taxon>
        <taxon>Ecdysozoa</taxon>
        <taxon>Arthropoda</taxon>
        <taxon>Hexapoda</taxon>
        <taxon>Insecta</taxon>
        <taxon>Pterygota</taxon>
        <taxon>Neoptera</taxon>
        <taxon>Polyneoptera</taxon>
        <taxon>Phasmatodea</taxon>
        <taxon>Timematodea</taxon>
        <taxon>Timematoidea</taxon>
        <taxon>Timematidae</taxon>
        <taxon>Timema</taxon>
    </lineage>
</organism>